<comment type="caution">
    <text evidence="3">The sequence shown here is derived from an EMBL/GenBank/DDBJ whole genome shotgun (WGS) entry which is preliminary data.</text>
</comment>
<evidence type="ECO:0000313" key="3">
    <source>
        <dbReference type="EMBL" id="MBB3726836.1"/>
    </source>
</evidence>
<dbReference type="GeneID" id="95389176"/>
<gene>
    <name evidence="3" type="ORF">FHR33_002696</name>
</gene>
<dbReference type="EMBL" id="JACIBV010000001">
    <property type="protein sequence ID" value="MBB3726836.1"/>
    <property type="molecule type" value="Genomic_DNA"/>
</dbReference>
<feature type="region of interest" description="Disordered" evidence="1">
    <location>
        <begin position="1"/>
        <end position="20"/>
    </location>
</feature>
<dbReference type="Pfam" id="PF18970">
    <property type="entry name" value="DUF5709"/>
    <property type="match status" value="1"/>
</dbReference>
<accession>A0A7W5V2Z1</accession>
<dbReference type="InterPro" id="IPR043763">
    <property type="entry name" value="DUF5709"/>
</dbReference>
<feature type="region of interest" description="Disordered" evidence="1">
    <location>
        <begin position="49"/>
        <end position="105"/>
    </location>
</feature>
<feature type="compositionally biased region" description="Basic and acidic residues" evidence="1">
    <location>
        <begin position="93"/>
        <end position="105"/>
    </location>
</feature>
<protein>
    <recommendedName>
        <fullName evidence="2">DUF5709 domain-containing protein</fullName>
    </recommendedName>
</protein>
<dbReference type="RefSeq" id="WP_183646626.1">
    <property type="nucleotide sequence ID" value="NZ_BAAAXX010000145.1"/>
</dbReference>
<feature type="compositionally biased region" description="Acidic residues" evidence="1">
    <location>
        <begin position="75"/>
        <end position="85"/>
    </location>
</feature>
<keyword evidence="4" id="KW-1185">Reference proteome</keyword>
<evidence type="ECO:0000256" key="1">
    <source>
        <dbReference type="SAM" id="MobiDB-lite"/>
    </source>
</evidence>
<dbReference type="AlphaFoldDB" id="A0A7W5V2Z1"/>
<proteinExistence type="predicted"/>
<organism evidence="3 4">
    <name type="scientific">Nonomuraea dietziae</name>
    <dbReference type="NCBI Taxonomy" id="65515"/>
    <lineage>
        <taxon>Bacteria</taxon>
        <taxon>Bacillati</taxon>
        <taxon>Actinomycetota</taxon>
        <taxon>Actinomycetes</taxon>
        <taxon>Streptosporangiales</taxon>
        <taxon>Streptosporangiaceae</taxon>
        <taxon>Nonomuraea</taxon>
    </lineage>
</organism>
<feature type="domain" description="DUF5709" evidence="2">
    <location>
        <begin position="55"/>
        <end position="103"/>
    </location>
</feature>
<reference evidence="3 4" key="1">
    <citation type="submission" date="2020-08" db="EMBL/GenBank/DDBJ databases">
        <title>Sequencing the genomes of 1000 actinobacteria strains.</title>
        <authorList>
            <person name="Klenk H.-P."/>
        </authorList>
    </citation>
    <scope>NUCLEOTIDE SEQUENCE [LARGE SCALE GENOMIC DNA]</scope>
    <source>
        <strain evidence="3 4">DSM 44320</strain>
    </source>
</reference>
<sequence>MTETPPDRYGMSDEQEIEVEEWTDDLGQNHVIEEDDPQHQDTVAERLWREAPERERAPREEHRLLSPDEGLAPDVESEEIGEDVGSDSGDLSAEERAVRIDPEQP</sequence>
<evidence type="ECO:0000259" key="2">
    <source>
        <dbReference type="Pfam" id="PF18970"/>
    </source>
</evidence>
<feature type="compositionally biased region" description="Basic and acidic residues" evidence="1">
    <location>
        <begin position="49"/>
        <end position="66"/>
    </location>
</feature>
<dbReference type="Proteomes" id="UP000579945">
    <property type="component" value="Unassembled WGS sequence"/>
</dbReference>
<evidence type="ECO:0000313" key="4">
    <source>
        <dbReference type="Proteomes" id="UP000579945"/>
    </source>
</evidence>
<name>A0A7W5V2Z1_9ACTN</name>